<evidence type="ECO:0000256" key="1">
    <source>
        <dbReference type="ARBA" id="ARBA00009981"/>
    </source>
</evidence>
<reference evidence="3" key="1">
    <citation type="submission" date="2017-09" db="EMBL/GenBank/DDBJ databases">
        <title>Depth-based differentiation of microbial function through sediment-hosted aquifers and enrichment of novel symbionts in the deep terrestrial subsurface.</title>
        <authorList>
            <person name="Probst A.J."/>
            <person name="Ladd B."/>
            <person name="Jarett J.K."/>
            <person name="Geller-Mcgrath D.E."/>
            <person name="Sieber C.M.K."/>
            <person name="Emerson J.B."/>
            <person name="Anantharaman K."/>
            <person name="Thomas B.C."/>
            <person name="Malmstrom R."/>
            <person name="Stieglmeier M."/>
            <person name="Klingl A."/>
            <person name="Woyke T."/>
            <person name="Ryan C.M."/>
            <person name="Banfield J.F."/>
        </authorList>
    </citation>
    <scope>NUCLEOTIDE SEQUENCE [LARGE SCALE GENOMIC DNA]</scope>
</reference>
<dbReference type="SUPFAM" id="SSF143120">
    <property type="entry name" value="YefM-like"/>
    <property type="match status" value="1"/>
</dbReference>
<dbReference type="AlphaFoldDB" id="A0A2M7M2Q5"/>
<comment type="caution">
    <text evidence="2">The sequence shown here is derived from an EMBL/GenBank/DDBJ whole genome shotgun (WGS) entry which is preliminary data.</text>
</comment>
<protein>
    <submittedName>
        <fullName evidence="2">Type II toxin-antitoxin system Phd/YefM family antitoxin</fullName>
    </submittedName>
</protein>
<comment type="similarity">
    <text evidence="1">Belongs to the phD/YefM antitoxin family.</text>
</comment>
<dbReference type="Proteomes" id="UP000229703">
    <property type="component" value="Unassembled WGS sequence"/>
</dbReference>
<evidence type="ECO:0000313" key="2">
    <source>
        <dbReference type="EMBL" id="PIX76982.1"/>
    </source>
</evidence>
<name>A0A2M7M2Q5_9BACT</name>
<sequence>MRINVSAPELIFREGKPVAVILDVDKYQEMLEKLEDIEDLKMLNAMRKKPLRFRNLEEFLEEYSPGV</sequence>
<proteinExistence type="inferred from homology"/>
<accession>A0A2M7M2Q5</accession>
<dbReference type="InterPro" id="IPR036165">
    <property type="entry name" value="YefM-like_sf"/>
</dbReference>
<gene>
    <name evidence="2" type="ORF">COZ37_05080</name>
</gene>
<dbReference type="EMBL" id="PFJK01000233">
    <property type="protein sequence ID" value="PIX76982.1"/>
    <property type="molecule type" value="Genomic_DNA"/>
</dbReference>
<organism evidence="2 3">
    <name type="scientific">bacterium (Candidatus Ratteibacteria) CG_4_10_14_3_um_filter_41_18</name>
    <dbReference type="NCBI Taxonomy" id="2014287"/>
    <lineage>
        <taxon>Bacteria</taxon>
        <taxon>Candidatus Ratteibacteria</taxon>
    </lineage>
</organism>
<evidence type="ECO:0000313" key="3">
    <source>
        <dbReference type="Proteomes" id="UP000229703"/>
    </source>
</evidence>